<evidence type="ECO:0000313" key="3">
    <source>
        <dbReference type="EMBL" id="GGE08275.1"/>
    </source>
</evidence>
<dbReference type="RefSeq" id="WP_188909662.1">
    <property type="nucleotide sequence ID" value="NZ_BMIQ01000004.1"/>
</dbReference>
<dbReference type="Proteomes" id="UP000644699">
    <property type="component" value="Unassembled WGS sequence"/>
</dbReference>
<keyword evidence="4" id="KW-1185">Reference proteome</keyword>
<dbReference type="PANTHER" id="PTHR33606">
    <property type="entry name" value="PROTEIN YCII"/>
    <property type="match status" value="1"/>
</dbReference>
<protein>
    <recommendedName>
        <fullName evidence="2">YCII-related domain-containing protein</fullName>
    </recommendedName>
</protein>
<dbReference type="AlphaFoldDB" id="A0A917E624"/>
<organism evidence="3 4">
    <name type="scientific">Aureimonas endophytica</name>
    <dbReference type="NCBI Taxonomy" id="2027858"/>
    <lineage>
        <taxon>Bacteria</taxon>
        <taxon>Pseudomonadati</taxon>
        <taxon>Pseudomonadota</taxon>
        <taxon>Alphaproteobacteria</taxon>
        <taxon>Hyphomicrobiales</taxon>
        <taxon>Aurantimonadaceae</taxon>
        <taxon>Aureimonas</taxon>
    </lineage>
</organism>
<evidence type="ECO:0000256" key="1">
    <source>
        <dbReference type="ARBA" id="ARBA00007689"/>
    </source>
</evidence>
<dbReference type="Gene3D" id="3.30.70.1060">
    <property type="entry name" value="Dimeric alpha+beta barrel"/>
    <property type="match status" value="1"/>
</dbReference>
<reference evidence="3" key="1">
    <citation type="journal article" date="2014" name="Int. J. Syst. Evol. Microbiol.">
        <title>Complete genome sequence of Corynebacterium casei LMG S-19264T (=DSM 44701T), isolated from a smear-ripened cheese.</title>
        <authorList>
            <consortium name="US DOE Joint Genome Institute (JGI-PGF)"/>
            <person name="Walter F."/>
            <person name="Albersmeier A."/>
            <person name="Kalinowski J."/>
            <person name="Ruckert C."/>
        </authorList>
    </citation>
    <scope>NUCLEOTIDE SEQUENCE</scope>
    <source>
        <strain evidence="3">CGMCC 1.15367</strain>
    </source>
</reference>
<evidence type="ECO:0000313" key="4">
    <source>
        <dbReference type="Proteomes" id="UP000644699"/>
    </source>
</evidence>
<reference evidence="3" key="2">
    <citation type="submission" date="2020-09" db="EMBL/GenBank/DDBJ databases">
        <authorList>
            <person name="Sun Q."/>
            <person name="Zhou Y."/>
        </authorList>
    </citation>
    <scope>NUCLEOTIDE SEQUENCE</scope>
    <source>
        <strain evidence="3">CGMCC 1.15367</strain>
    </source>
</reference>
<accession>A0A917E624</accession>
<dbReference type="PANTHER" id="PTHR33606:SF3">
    <property type="entry name" value="PROTEIN YCII"/>
    <property type="match status" value="1"/>
</dbReference>
<comment type="similarity">
    <text evidence="1">Belongs to the YciI family.</text>
</comment>
<dbReference type="InterPro" id="IPR011008">
    <property type="entry name" value="Dimeric_a/b-barrel"/>
</dbReference>
<proteinExistence type="inferred from homology"/>
<dbReference type="EMBL" id="BMIQ01000004">
    <property type="protein sequence ID" value="GGE08275.1"/>
    <property type="molecule type" value="Genomic_DNA"/>
</dbReference>
<dbReference type="SUPFAM" id="SSF54909">
    <property type="entry name" value="Dimeric alpha+beta barrel"/>
    <property type="match status" value="1"/>
</dbReference>
<gene>
    <name evidence="3" type="ORF">GCM10011390_29160</name>
</gene>
<dbReference type="InterPro" id="IPR005545">
    <property type="entry name" value="YCII"/>
</dbReference>
<sequence>MLFAILCEDKPNSLELRLATRTDHLAHLKALGERLKFAGPFLGADEKPVGSLLVVDTGDEGEARAIADADPYAKAGLFESVAVRRWNWTVNNPDA</sequence>
<dbReference type="Pfam" id="PF03795">
    <property type="entry name" value="YCII"/>
    <property type="match status" value="1"/>
</dbReference>
<dbReference type="InterPro" id="IPR051807">
    <property type="entry name" value="Sec-metab_biosynth-assoc"/>
</dbReference>
<name>A0A917E624_9HYPH</name>
<dbReference type="NCBIfam" id="NF009502">
    <property type="entry name" value="PRK12863.1-1"/>
    <property type="match status" value="1"/>
</dbReference>
<feature type="domain" description="YCII-related" evidence="2">
    <location>
        <begin position="1"/>
        <end position="87"/>
    </location>
</feature>
<comment type="caution">
    <text evidence="3">The sequence shown here is derived from an EMBL/GenBank/DDBJ whole genome shotgun (WGS) entry which is preliminary data.</text>
</comment>
<evidence type="ECO:0000259" key="2">
    <source>
        <dbReference type="Pfam" id="PF03795"/>
    </source>
</evidence>